<evidence type="ECO:0000313" key="2">
    <source>
        <dbReference type="Proteomes" id="UP000595197"/>
    </source>
</evidence>
<dbReference type="EMBL" id="CP067420">
    <property type="protein sequence ID" value="QQP91770.1"/>
    <property type="molecule type" value="Genomic_DNA"/>
</dbReference>
<reference evidence="1" key="1">
    <citation type="submission" date="2021-02" db="EMBL/GenBank/DDBJ databases">
        <title>Skermanella TT6 skin isolate.</title>
        <authorList>
            <person name="Lee K."/>
            <person name="Ganzorig M."/>
        </authorList>
    </citation>
    <scope>NUCLEOTIDE SEQUENCE</scope>
    <source>
        <strain evidence="1">TT6</strain>
    </source>
</reference>
<name>A0ABX7BDU9_9PROT</name>
<protein>
    <submittedName>
        <fullName evidence="1">DUF2218 domain-containing protein</fullName>
    </submittedName>
</protein>
<dbReference type="Pfam" id="PF09981">
    <property type="entry name" value="DUF2218"/>
    <property type="match status" value="1"/>
</dbReference>
<dbReference type="InterPro" id="IPR014543">
    <property type="entry name" value="UCP028291"/>
</dbReference>
<accession>A0ABX7BDU9</accession>
<dbReference type="Proteomes" id="UP000595197">
    <property type="component" value="Chromosome"/>
</dbReference>
<gene>
    <name evidence="1" type="ORF">IGS68_11445</name>
</gene>
<sequence>MFTSVSHVATDKAERFMTQLCKHFAHKIPASSENGSGRIQFEAGTCLLEAGPEFLTLRVEAESEDQRAIVEDVVKSHLERFMWKEPAEITWNKA</sequence>
<dbReference type="RefSeq" id="WP_201080031.1">
    <property type="nucleotide sequence ID" value="NZ_CP067420.1"/>
</dbReference>
<dbReference type="Gene3D" id="3.30.310.50">
    <property type="entry name" value="Alpha-D-phosphohexomutase, C-terminal domain"/>
    <property type="match status" value="1"/>
</dbReference>
<proteinExistence type="predicted"/>
<organism evidence="1 2">
    <name type="scientific">Skermanella cutis</name>
    <dbReference type="NCBI Taxonomy" id="2775420"/>
    <lineage>
        <taxon>Bacteria</taxon>
        <taxon>Pseudomonadati</taxon>
        <taxon>Pseudomonadota</taxon>
        <taxon>Alphaproteobacteria</taxon>
        <taxon>Rhodospirillales</taxon>
        <taxon>Azospirillaceae</taxon>
        <taxon>Skermanella</taxon>
    </lineage>
</organism>
<keyword evidence="2" id="KW-1185">Reference proteome</keyword>
<evidence type="ECO:0000313" key="1">
    <source>
        <dbReference type="EMBL" id="QQP91770.1"/>
    </source>
</evidence>
<dbReference type="PIRSF" id="PIRSF028291">
    <property type="entry name" value="UCP028291"/>
    <property type="match status" value="1"/>
</dbReference>